<keyword evidence="3 7" id="KW-1003">Cell membrane</keyword>
<evidence type="ECO:0000313" key="10">
    <source>
        <dbReference type="Proteomes" id="UP000565572"/>
    </source>
</evidence>
<evidence type="ECO:0000256" key="1">
    <source>
        <dbReference type="ARBA" id="ARBA00004651"/>
    </source>
</evidence>
<feature type="transmembrane region" description="Helical" evidence="7">
    <location>
        <begin position="143"/>
        <end position="164"/>
    </location>
</feature>
<comment type="caution">
    <text evidence="7">Lacks conserved residue(s) required for the propagation of feature annotation.</text>
</comment>
<evidence type="ECO:0000259" key="8">
    <source>
        <dbReference type="Pfam" id="PF09335"/>
    </source>
</evidence>
<evidence type="ECO:0000256" key="4">
    <source>
        <dbReference type="ARBA" id="ARBA00022692"/>
    </source>
</evidence>
<gene>
    <name evidence="9" type="ORF">FHX39_002477</name>
</gene>
<comment type="caution">
    <text evidence="9">The sequence shown here is derived from an EMBL/GenBank/DDBJ whole genome shotgun (WGS) entry which is preliminary data.</text>
</comment>
<protein>
    <submittedName>
        <fullName evidence="9">Undecaprenyl-diphosphatase</fullName>
        <ecNumber evidence="9">3.6.1.27</ecNumber>
    </submittedName>
</protein>
<reference evidence="9 10" key="1">
    <citation type="submission" date="2020-08" db="EMBL/GenBank/DDBJ databases">
        <title>Sequencing the genomes of 1000 actinobacteria strains.</title>
        <authorList>
            <person name="Klenk H.-P."/>
        </authorList>
    </citation>
    <scope>NUCLEOTIDE SEQUENCE [LARGE SCALE GENOMIC DNA]</scope>
    <source>
        <strain evidence="9 10">DSM 11053</strain>
    </source>
</reference>
<evidence type="ECO:0000256" key="6">
    <source>
        <dbReference type="ARBA" id="ARBA00023136"/>
    </source>
</evidence>
<name>A0A7W5P7I3_9ACTN</name>
<keyword evidence="10" id="KW-1185">Reference proteome</keyword>
<keyword evidence="4 7" id="KW-0812">Transmembrane</keyword>
<comment type="subcellular location">
    <subcellularLocation>
        <location evidence="1 7">Cell membrane</location>
        <topology evidence="1 7">Multi-pass membrane protein</topology>
    </subcellularLocation>
</comment>
<comment type="similarity">
    <text evidence="2 7">Belongs to the DedA family.</text>
</comment>
<dbReference type="GO" id="GO:0005886">
    <property type="term" value="C:plasma membrane"/>
    <property type="evidence" value="ECO:0007669"/>
    <property type="project" value="UniProtKB-SubCell"/>
</dbReference>
<dbReference type="InterPro" id="IPR032818">
    <property type="entry name" value="DedA-like"/>
</dbReference>
<feature type="transmembrane region" description="Helical" evidence="7">
    <location>
        <begin position="52"/>
        <end position="70"/>
    </location>
</feature>
<evidence type="ECO:0000313" key="9">
    <source>
        <dbReference type="EMBL" id="MBB3327533.1"/>
    </source>
</evidence>
<sequence>MPQLVNLLLALPPALVLVAALVLPAVEASALVGLVVPGETAVFVAGLTAHAGHLPLWAVVTAAGTGAVVGDQIGYRVGRRLGPRLLARLPRRLQRDGRVDRAVAFVGRRGGVAVLAGRWTAVLRALMPGLAGAGGMSARTFTVFNLLGGVTWAAAVSALGYAAGAAYQQVLASINQAGQIGLGVALLLGLVLLGVRATRRRVRSQRPTTS</sequence>
<dbReference type="GO" id="GO:0050380">
    <property type="term" value="F:undecaprenyl-diphosphatase activity"/>
    <property type="evidence" value="ECO:0007669"/>
    <property type="project" value="UniProtKB-EC"/>
</dbReference>
<dbReference type="EMBL" id="JACHZG010000001">
    <property type="protein sequence ID" value="MBB3327533.1"/>
    <property type="molecule type" value="Genomic_DNA"/>
</dbReference>
<feature type="domain" description="VTT" evidence="8">
    <location>
        <begin position="36"/>
        <end position="161"/>
    </location>
</feature>
<dbReference type="PANTHER" id="PTHR30353:SF0">
    <property type="entry name" value="TRANSMEMBRANE PROTEIN"/>
    <property type="match status" value="1"/>
</dbReference>
<dbReference type="Proteomes" id="UP000565572">
    <property type="component" value="Unassembled WGS sequence"/>
</dbReference>
<proteinExistence type="inferred from homology"/>
<evidence type="ECO:0000256" key="7">
    <source>
        <dbReference type="RuleBase" id="RU367016"/>
    </source>
</evidence>
<evidence type="ECO:0000256" key="3">
    <source>
        <dbReference type="ARBA" id="ARBA00022475"/>
    </source>
</evidence>
<dbReference type="PANTHER" id="PTHR30353">
    <property type="entry name" value="INNER MEMBRANE PROTEIN DEDA-RELATED"/>
    <property type="match status" value="1"/>
</dbReference>
<dbReference type="InterPro" id="IPR032816">
    <property type="entry name" value="VTT_dom"/>
</dbReference>
<keyword evidence="5 7" id="KW-1133">Transmembrane helix</keyword>
<accession>A0A7W5P7I3</accession>
<organism evidence="9 10">
    <name type="scientific">Microlunatus antarcticus</name>
    <dbReference type="NCBI Taxonomy" id="53388"/>
    <lineage>
        <taxon>Bacteria</taxon>
        <taxon>Bacillati</taxon>
        <taxon>Actinomycetota</taxon>
        <taxon>Actinomycetes</taxon>
        <taxon>Propionibacteriales</taxon>
        <taxon>Propionibacteriaceae</taxon>
        <taxon>Microlunatus</taxon>
    </lineage>
</organism>
<dbReference type="Pfam" id="PF09335">
    <property type="entry name" value="VTT_dom"/>
    <property type="match status" value="1"/>
</dbReference>
<keyword evidence="6 7" id="KW-0472">Membrane</keyword>
<dbReference type="EC" id="3.6.1.27" evidence="9"/>
<keyword evidence="9" id="KW-0378">Hydrolase</keyword>
<evidence type="ECO:0000256" key="2">
    <source>
        <dbReference type="ARBA" id="ARBA00010792"/>
    </source>
</evidence>
<evidence type="ECO:0000256" key="5">
    <source>
        <dbReference type="ARBA" id="ARBA00022989"/>
    </source>
</evidence>
<dbReference type="RefSeq" id="WP_183338831.1">
    <property type="nucleotide sequence ID" value="NZ_JACHZG010000001.1"/>
</dbReference>
<feature type="transmembrane region" description="Helical" evidence="7">
    <location>
        <begin position="176"/>
        <end position="195"/>
    </location>
</feature>
<dbReference type="AlphaFoldDB" id="A0A7W5P7I3"/>